<proteinExistence type="predicted"/>
<dbReference type="Proteomes" id="UP000199031">
    <property type="component" value="Unassembled WGS sequence"/>
</dbReference>
<keyword evidence="1" id="KW-0732">Signal</keyword>
<evidence type="ECO:0000313" key="3">
    <source>
        <dbReference type="Proteomes" id="UP000199031"/>
    </source>
</evidence>
<feature type="chain" id="PRO_5011578772" description="Sel1 repeat family protein" evidence="1">
    <location>
        <begin position="23"/>
        <end position="148"/>
    </location>
</feature>
<evidence type="ECO:0000256" key="1">
    <source>
        <dbReference type="SAM" id="SignalP"/>
    </source>
</evidence>
<sequence>MKTLLLISTVTCLLLNHSSAQSANAEQLMDGFKTGKYEISDYNTACYFALAGNKPAALVYLKAAINAGFSDMKTLMQDSDLASLHTEASWNGLVQQTKTNEERFAKLKVAFYNQQDFWEPATLKTPYALNITEDEKIAGLSKLKVIFL</sequence>
<dbReference type="OrthoDB" id="5480566at2"/>
<name>A0A1I5XZD2_9BACT</name>
<dbReference type="STRING" id="1465490.SAMN05444277_11043"/>
<accession>A0A1I5XZD2</accession>
<reference evidence="2 3" key="1">
    <citation type="submission" date="2016-10" db="EMBL/GenBank/DDBJ databases">
        <authorList>
            <person name="de Groot N.N."/>
        </authorList>
    </citation>
    <scope>NUCLEOTIDE SEQUENCE [LARGE SCALE GENOMIC DNA]</scope>
    <source>
        <strain evidence="2 3">DSM 28286</strain>
    </source>
</reference>
<organism evidence="2 3">
    <name type="scientific">Parafilimonas terrae</name>
    <dbReference type="NCBI Taxonomy" id="1465490"/>
    <lineage>
        <taxon>Bacteria</taxon>
        <taxon>Pseudomonadati</taxon>
        <taxon>Bacteroidota</taxon>
        <taxon>Chitinophagia</taxon>
        <taxon>Chitinophagales</taxon>
        <taxon>Chitinophagaceae</taxon>
        <taxon>Parafilimonas</taxon>
    </lineage>
</organism>
<evidence type="ECO:0008006" key="4">
    <source>
        <dbReference type="Google" id="ProtNLM"/>
    </source>
</evidence>
<protein>
    <recommendedName>
        <fullName evidence="4">Sel1 repeat family protein</fullName>
    </recommendedName>
</protein>
<dbReference type="AlphaFoldDB" id="A0A1I5XZD2"/>
<keyword evidence="3" id="KW-1185">Reference proteome</keyword>
<dbReference type="RefSeq" id="WP_143075886.1">
    <property type="nucleotide sequence ID" value="NZ_FOXQ01000010.1"/>
</dbReference>
<feature type="signal peptide" evidence="1">
    <location>
        <begin position="1"/>
        <end position="22"/>
    </location>
</feature>
<dbReference type="NCBIfam" id="NF047558">
    <property type="entry name" value="TPR_END_plus"/>
    <property type="match status" value="1"/>
</dbReference>
<gene>
    <name evidence="2" type="ORF">SAMN05444277_11043</name>
</gene>
<dbReference type="EMBL" id="FOXQ01000010">
    <property type="protein sequence ID" value="SFQ37254.1"/>
    <property type="molecule type" value="Genomic_DNA"/>
</dbReference>
<evidence type="ECO:0000313" key="2">
    <source>
        <dbReference type="EMBL" id="SFQ37254.1"/>
    </source>
</evidence>